<dbReference type="SMART" id="SM00491">
    <property type="entry name" value="HELICc2"/>
    <property type="match status" value="1"/>
</dbReference>
<name>A0A498S3E2_ACAVI</name>
<dbReference type="InterPro" id="IPR045583">
    <property type="entry name" value="KPBA/B_C"/>
</dbReference>
<dbReference type="NCBIfam" id="TIGR00604">
    <property type="entry name" value="rad3"/>
    <property type="match status" value="1"/>
</dbReference>
<evidence type="ECO:0000256" key="7">
    <source>
        <dbReference type="ARBA" id="ARBA00022806"/>
    </source>
</evidence>
<dbReference type="Pfam" id="PF06733">
    <property type="entry name" value="DEAD_2"/>
    <property type="match status" value="1"/>
</dbReference>
<dbReference type="InterPro" id="IPR014013">
    <property type="entry name" value="Helic_SF1/SF2_ATP-bd_DinG/Rad3"/>
</dbReference>
<evidence type="ECO:0000256" key="11">
    <source>
        <dbReference type="ARBA" id="ARBA00023235"/>
    </source>
</evidence>
<keyword evidence="5" id="KW-0547">Nucleotide-binding</keyword>
<keyword evidence="10" id="KW-0411">Iron-sulfur</keyword>
<evidence type="ECO:0000256" key="3">
    <source>
        <dbReference type="ARBA" id="ARBA00008435"/>
    </source>
</evidence>
<dbReference type="SMART" id="SM00488">
    <property type="entry name" value="DEXDc2"/>
    <property type="match status" value="1"/>
</dbReference>
<evidence type="ECO:0000256" key="12">
    <source>
        <dbReference type="ARBA" id="ARBA00023242"/>
    </source>
</evidence>
<keyword evidence="6" id="KW-0378">Hydrolase</keyword>
<comment type="similarity">
    <text evidence="3">Belongs to the DEAD box helicase family. DEAH subfamily. DDX11/CHL1 sub-subfamily.</text>
</comment>
<organism evidence="14 15">
    <name type="scientific">Acanthocheilonema viteae</name>
    <name type="common">Filarial nematode worm</name>
    <name type="synonym">Dipetalonema viteae</name>
    <dbReference type="NCBI Taxonomy" id="6277"/>
    <lineage>
        <taxon>Eukaryota</taxon>
        <taxon>Metazoa</taxon>
        <taxon>Ecdysozoa</taxon>
        <taxon>Nematoda</taxon>
        <taxon>Chromadorea</taxon>
        <taxon>Rhabditida</taxon>
        <taxon>Spirurina</taxon>
        <taxon>Spiruromorpha</taxon>
        <taxon>Filarioidea</taxon>
        <taxon>Onchocercidae</taxon>
        <taxon>Acanthocheilonema</taxon>
    </lineage>
</organism>
<dbReference type="Pfam" id="PF19292">
    <property type="entry name" value="KPBB_C"/>
    <property type="match status" value="1"/>
</dbReference>
<dbReference type="InterPro" id="IPR013020">
    <property type="entry name" value="Rad3/Chl1-like"/>
</dbReference>
<comment type="cofactor">
    <cofactor evidence="1">
        <name>[4Fe-4S] cluster</name>
        <dbReference type="ChEBI" id="CHEBI:49883"/>
    </cofactor>
</comment>
<dbReference type="GO" id="GO:0005524">
    <property type="term" value="F:ATP binding"/>
    <property type="evidence" value="ECO:0007669"/>
    <property type="project" value="UniProtKB-KW"/>
</dbReference>
<evidence type="ECO:0000256" key="4">
    <source>
        <dbReference type="ARBA" id="ARBA00022723"/>
    </source>
</evidence>
<dbReference type="GO" id="GO:0034085">
    <property type="term" value="P:establishment of sister chromatid cohesion"/>
    <property type="evidence" value="ECO:0007669"/>
    <property type="project" value="TreeGrafter"/>
</dbReference>
<dbReference type="Pfam" id="PF13307">
    <property type="entry name" value="Helicase_C_2"/>
    <property type="match status" value="1"/>
</dbReference>
<dbReference type="InterPro" id="IPR006554">
    <property type="entry name" value="Helicase-like_DEXD_c2"/>
</dbReference>
<evidence type="ECO:0000256" key="2">
    <source>
        <dbReference type="ARBA" id="ARBA00004123"/>
    </source>
</evidence>
<dbReference type="GO" id="GO:0005634">
    <property type="term" value="C:nucleus"/>
    <property type="evidence" value="ECO:0007669"/>
    <property type="project" value="UniProtKB-SubCell"/>
</dbReference>
<dbReference type="GO" id="GO:0016818">
    <property type="term" value="F:hydrolase activity, acting on acid anhydrides, in phosphorus-containing anhydrides"/>
    <property type="evidence" value="ECO:0007669"/>
    <property type="project" value="InterPro"/>
</dbReference>
<gene>
    <name evidence="14" type="ORF">NAV_LOCUS843</name>
</gene>
<comment type="subcellular location">
    <subcellularLocation>
        <location evidence="2">Nucleus</location>
    </subcellularLocation>
</comment>
<evidence type="ECO:0000256" key="8">
    <source>
        <dbReference type="ARBA" id="ARBA00022840"/>
    </source>
</evidence>
<dbReference type="GO" id="GO:0046872">
    <property type="term" value="F:metal ion binding"/>
    <property type="evidence" value="ECO:0007669"/>
    <property type="project" value="UniProtKB-KW"/>
</dbReference>
<keyword evidence="11" id="KW-0413">Isomerase</keyword>
<dbReference type="GO" id="GO:0003678">
    <property type="term" value="F:DNA helicase activity"/>
    <property type="evidence" value="ECO:0007669"/>
    <property type="project" value="InterPro"/>
</dbReference>
<dbReference type="PANTHER" id="PTHR11472">
    <property type="entry name" value="DNA REPAIR DEAD HELICASE RAD3/XP-D SUBFAMILY MEMBER"/>
    <property type="match status" value="1"/>
</dbReference>
<dbReference type="InterPro" id="IPR010614">
    <property type="entry name" value="RAD3-like_helicase_DEAD"/>
</dbReference>
<dbReference type="GO" id="GO:0006139">
    <property type="term" value="P:nucleobase-containing compound metabolic process"/>
    <property type="evidence" value="ECO:0007669"/>
    <property type="project" value="InterPro"/>
</dbReference>
<keyword evidence="8" id="KW-0067">ATP-binding</keyword>
<dbReference type="AlphaFoldDB" id="A0A498S3E2"/>
<evidence type="ECO:0000256" key="10">
    <source>
        <dbReference type="ARBA" id="ARBA00023014"/>
    </source>
</evidence>
<dbReference type="InterPro" id="IPR045028">
    <property type="entry name" value="DinG/Rad3-like"/>
</dbReference>
<keyword evidence="12" id="KW-0539">Nucleus</keyword>
<accession>A0A498S3E2</accession>
<evidence type="ECO:0000313" key="15">
    <source>
        <dbReference type="Proteomes" id="UP000276991"/>
    </source>
</evidence>
<feature type="non-terminal residue" evidence="14">
    <location>
        <position position="1"/>
    </location>
</feature>
<evidence type="ECO:0000313" key="14">
    <source>
        <dbReference type="EMBL" id="VBB26013.1"/>
    </source>
</evidence>
<dbReference type="InterPro" id="IPR027417">
    <property type="entry name" value="P-loop_NTPase"/>
</dbReference>
<keyword evidence="9" id="KW-0408">Iron</keyword>
<dbReference type="CDD" id="cd18788">
    <property type="entry name" value="SF2_C_XPD"/>
    <property type="match status" value="1"/>
</dbReference>
<dbReference type="STRING" id="6277.A0A498S3E2"/>
<dbReference type="Gene3D" id="3.40.50.300">
    <property type="entry name" value="P-loop containing nucleotide triphosphate hydrolases"/>
    <property type="match status" value="2"/>
</dbReference>
<keyword evidence="4" id="KW-0479">Metal-binding</keyword>
<reference evidence="14 15" key="1">
    <citation type="submission" date="2018-08" db="EMBL/GenBank/DDBJ databases">
        <authorList>
            <person name="Laetsch R D."/>
            <person name="Stevens L."/>
            <person name="Kumar S."/>
            <person name="Blaxter L. M."/>
        </authorList>
    </citation>
    <scope>NUCLEOTIDE SEQUENCE [LARGE SCALE GENOMIC DNA]</scope>
</reference>
<proteinExistence type="inferred from homology"/>
<dbReference type="SUPFAM" id="SSF52540">
    <property type="entry name" value="P-loop containing nucleoside triphosphate hydrolases"/>
    <property type="match status" value="1"/>
</dbReference>
<evidence type="ECO:0000259" key="13">
    <source>
        <dbReference type="PROSITE" id="PS51193"/>
    </source>
</evidence>
<dbReference type="GO" id="GO:0051536">
    <property type="term" value="F:iron-sulfur cluster binding"/>
    <property type="evidence" value="ECO:0007669"/>
    <property type="project" value="UniProtKB-KW"/>
</dbReference>
<evidence type="ECO:0000256" key="9">
    <source>
        <dbReference type="ARBA" id="ARBA00023004"/>
    </source>
</evidence>
<evidence type="ECO:0000256" key="1">
    <source>
        <dbReference type="ARBA" id="ARBA00001966"/>
    </source>
</evidence>
<dbReference type="OrthoDB" id="267079at2759"/>
<dbReference type="InterPro" id="IPR006555">
    <property type="entry name" value="ATP-dep_Helicase_C"/>
</dbReference>
<dbReference type="Proteomes" id="UP000276991">
    <property type="component" value="Unassembled WGS sequence"/>
</dbReference>
<dbReference type="PROSITE" id="PS51193">
    <property type="entry name" value="HELICASE_ATP_BIND_2"/>
    <property type="match status" value="1"/>
</dbReference>
<evidence type="ECO:0000256" key="5">
    <source>
        <dbReference type="ARBA" id="ARBA00022741"/>
    </source>
</evidence>
<sequence length="1162" mass="132782">EIIVCLGSLVLTEPRLFVEMFRIRVGLIIQVLASELARSSSISGTDATQKLLQLSPFQVKSMLLLLLSGRLLEDFGTDAESGVKEQRSGMGSIRKQIEERKSRRSMYDSSMNVDANVLVPIDSEEAENFQFGIWLRHRRIDGALNRVPPDFYAMLWDIVRRFPRGLSISHIVLHWGVTQEMTRREIKFALQVEEVLNQIAEPEYREIMIETLSLLSRMNNLLKTDNPNIPHDKSFVVDSVIHRANKLFVEHNKQMETIVMECCGSGKRCDGAQGMCQHFYDSAPAGEYGTAHYLIKALMNIFVPCMAEFSFPFEPYDIQISLMRSIISCINERKIGILESPTGTGKSMSIICATLSWLETFERERKISLDEQLKVVQEVGKDENDWLHAHIKKVKAIEDAKGLFSQLENDQKIDERIKKALGNVVIHPKRKLQDNEDNEEENDNETDEILDEDFTNDQLGKKIVEEPTPTCTKIIYATRTHSQLLQFAEEISKTRFQPRMVTLGSRQHLCINESVRALHKTSLMTERCNELRDNKASKKRQKDDDDEILFQEEAQKAWGISPHIESTVKLQTWLCVPYVAKVCKGGCPFARSDAIEDLCDQILASKLSTAPQLVDYSKRISGCPYFASRKAVAYSQLVLLPYQILFQKEARKAWGIELRGNIIVIDEAHNLLETITNSHFVTLYAKELRSLLSVLDVYLNRFQSRLKPVHKKYLRQLSTIVNLLLMYMNHASDKRKNYVETMMTFAGKAYLAQYKLDILLEYIEQTHLIMKLSKFSKRLDGMHNKKVNSAYEFSVEHLLRTKDPPNKSQSIFTSESSANRCTSSSLVQDRTVASALCAFQQFLQLLMLNYKDGRLIIECASGKDEAKISYYLINPASQLDDIIKQSRSLILIGGTMEPSETLIRSLTMCCEIDSDKDLIRRSFGHVIKEHQLLALTITSVSGMKLIFTHDKRETHAMLNILITTLTQIAGAVPNGMIVFFPSYGYLEEFIKKISNNLRKVKPLFIERRNGLPTLFSEFAKSARTVKGALLLAVIGGKLSEGINFSDELGRTVVVVGLPYMNREDVIVKEKLKFMQSEFGPRSGSEYYEAKCMHAINQSIGRVIRHRNDYAAIVLIDLRYRSERVVKNLPIWIQPRLYHATDLNDGIQHLQKFFRSADSWIQK</sequence>
<keyword evidence="15" id="KW-1185">Reference proteome</keyword>
<protein>
    <recommendedName>
        <fullName evidence="13">Helicase ATP-binding domain-containing protein</fullName>
    </recommendedName>
</protein>
<evidence type="ECO:0000256" key="6">
    <source>
        <dbReference type="ARBA" id="ARBA00022801"/>
    </source>
</evidence>
<dbReference type="EMBL" id="UPTC01000061">
    <property type="protein sequence ID" value="VBB26013.1"/>
    <property type="molecule type" value="Genomic_DNA"/>
</dbReference>
<keyword evidence="7" id="KW-0347">Helicase</keyword>
<feature type="domain" description="Helicase ATP-binding" evidence="13">
    <location>
        <begin position="305"/>
        <end position="718"/>
    </location>
</feature>
<dbReference type="PANTHER" id="PTHR11472:SF41">
    <property type="entry name" value="ATP-DEPENDENT DNA HELICASE DDX11-RELATED"/>
    <property type="match status" value="1"/>
</dbReference>
<dbReference type="GO" id="GO:0003677">
    <property type="term" value="F:DNA binding"/>
    <property type="evidence" value="ECO:0007669"/>
    <property type="project" value="InterPro"/>
</dbReference>